<comment type="caution">
    <text evidence="3">The sequence shown here is derived from an EMBL/GenBank/DDBJ whole genome shotgun (WGS) entry which is preliminary data.</text>
</comment>
<dbReference type="NCBIfam" id="NF033580">
    <property type="entry name" value="transpos_IS5_3"/>
    <property type="match status" value="1"/>
</dbReference>
<dbReference type="InterPro" id="IPR025161">
    <property type="entry name" value="IS402-like_dom"/>
</dbReference>
<dbReference type="EMBL" id="JBHSXS010000101">
    <property type="protein sequence ID" value="MFC6887436.1"/>
    <property type="molecule type" value="Genomic_DNA"/>
</dbReference>
<evidence type="ECO:0000259" key="1">
    <source>
        <dbReference type="Pfam" id="PF01609"/>
    </source>
</evidence>
<dbReference type="Pfam" id="PF01609">
    <property type="entry name" value="DDE_Tnp_1"/>
    <property type="match status" value="1"/>
</dbReference>
<dbReference type="PANTHER" id="PTHR30007:SF1">
    <property type="entry name" value="BLR1914 PROTEIN"/>
    <property type="match status" value="1"/>
</dbReference>
<keyword evidence="4" id="KW-1185">Reference proteome</keyword>
<protein>
    <submittedName>
        <fullName evidence="3">IS5 family transposase</fullName>
    </submittedName>
</protein>
<name>A0ABW2D3D8_9ACTN</name>
<organism evidence="3 4">
    <name type="scientific">Actinomadura yumaensis</name>
    <dbReference type="NCBI Taxonomy" id="111807"/>
    <lineage>
        <taxon>Bacteria</taxon>
        <taxon>Bacillati</taxon>
        <taxon>Actinomycetota</taxon>
        <taxon>Actinomycetes</taxon>
        <taxon>Streptosporangiales</taxon>
        <taxon>Thermomonosporaceae</taxon>
        <taxon>Actinomadura</taxon>
    </lineage>
</organism>
<accession>A0ABW2D3D8</accession>
<evidence type="ECO:0000313" key="3">
    <source>
        <dbReference type="EMBL" id="MFC6887436.1"/>
    </source>
</evidence>
<gene>
    <name evidence="3" type="ORF">ACFQKB_47275</name>
</gene>
<dbReference type="InterPro" id="IPR002559">
    <property type="entry name" value="Transposase_11"/>
</dbReference>
<dbReference type="Pfam" id="PF13340">
    <property type="entry name" value="DUF4096"/>
    <property type="match status" value="1"/>
</dbReference>
<evidence type="ECO:0000259" key="2">
    <source>
        <dbReference type="Pfam" id="PF13340"/>
    </source>
</evidence>
<proteinExistence type="predicted"/>
<dbReference type="PANTHER" id="PTHR30007">
    <property type="entry name" value="PHP DOMAIN PROTEIN"/>
    <property type="match status" value="1"/>
</dbReference>
<feature type="domain" description="Insertion element IS402-like" evidence="2">
    <location>
        <begin position="6"/>
        <end position="77"/>
    </location>
</feature>
<feature type="domain" description="Transposase IS4-like" evidence="1">
    <location>
        <begin position="95"/>
        <end position="279"/>
    </location>
</feature>
<evidence type="ECO:0000313" key="4">
    <source>
        <dbReference type="Proteomes" id="UP001596380"/>
    </source>
</evidence>
<dbReference type="RefSeq" id="WP_309240252.1">
    <property type="nucleotide sequence ID" value="NZ_JBHSXE010000001.1"/>
</dbReference>
<sequence>MRRHELTDAAWARIEPLLPVASGPGGRWRDHRQVINGILWKIRTGADWRDVPDRYGPWQTLYQRFRRWSADGTWERLLAHVQVHDDAVGAVDWSAVCVDSTIVRAHQHAAGARKKGNTGTKPASLAAEQALGRSRGGLTTKVHLACDGRGLPLAFTLTAGNINDCTRLIEVVEAIEVRRAGPGRPRVRPGHLIADKGYSTGIIRGYLRRRRIPHTIPERSDQLAARARRGHRRCGFDSDRYRRRNVVERCFNQLKRFRGLATRYEKLAAHYRAVVTIASLVLWLNHDPQNTA</sequence>
<reference evidence="4" key="1">
    <citation type="journal article" date="2019" name="Int. J. Syst. Evol. Microbiol.">
        <title>The Global Catalogue of Microorganisms (GCM) 10K type strain sequencing project: providing services to taxonomists for standard genome sequencing and annotation.</title>
        <authorList>
            <consortium name="The Broad Institute Genomics Platform"/>
            <consortium name="The Broad Institute Genome Sequencing Center for Infectious Disease"/>
            <person name="Wu L."/>
            <person name="Ma J."/>
        </authorList>
    </citation>
    <scope>NUCLEOTIDE SEQUENCE [LARGE SCALE GENOMIC DNA]</scope>
    <source>
        <strain evidence="4">JCM 3369</strain>
    </source>
</reference>
<dbReference type="Proteomes" id="UP001596380">
    <property type="component" value="Unassembled WGS sequence"/>
</dbReference>